<evidence type="ECO:0000313" key="2">
    <source>
        <dbReference type="Proteomes" id="UP000790347"/>
    </source>
</evidence>
<name>A0A922IF14_DERFA</name>
<comment type="caution">
    <text evidence="1">The sequence shown here is derived from an EMBL/GenBank/DDBJ whole genome shotgun (WGS) entry which is preliminary data.</text>
</comment>
<accession>A0A922IF14</accession>
<dbReference type="Proteomes" id="UP000790347">
    <property type="component" value="Unassembled WGS sequence"/>
</dbReference>
<dbReference type="AlphaFoldDB" id="A0A922IF14"/>
<proteinExistence type="predicted"/>
<reference evidence="1" key="2">
    <citation type="journal article" date="2022" name="Res Sq">
        <title>Comparative Genomics Reveals Insights into the Divergent Evolution of Astigmatic Mites and Household Pest Adaptations.</title>
        <authorList>
            <person name="Xiong Q."/>
            <person name="Wan A.T.-Y."/>
            <person name="Liu X.-Y."/>
            <person name="Fung C.S.-H."/>
            <person name="Xiao X."/>
            <person name="Malainual N."/>
            <person name="Hou J."/>
            <person name="Wang L."/>
            <person name="Wang M."/>
            <person name="Yang K."/>
            <person name="Cui Y."/>
            <person name="Leung E."/>
            <person name="Nong W."/>
            <person name="Shin S.-K."/>
            <person name="Au S."/>
            <person name="Jeong K.Y."/>
            <person name="Chew F.T."/>
            <person name="Hui J."/>
            <person name="Leung T.F."/>
            <person name="Tungtrongchitr A."/>
            <person name="Zhong N."/>
            <person name="Liu Z."/>
            <person name="Tsui S."/>
        </authorList>
    </citation>
    <scope>NUCLEOTIDE SEQUENCE</scope>
    <source>
        <strain evidence="1">Derf</strain>
        <tissue evidence="1">Whole organism</tissue>
    </source>
</reference>
<reference evidence="1" key="1">
    <citation type="submission" date="2013-05" db="EMBL/GenBank/DDBJ databases">
        <authorList>
            <person name="Yim A.K.Y."/>
            <person name="Chan T.F."/>
            <person name="Ji K.M."/>
            <person name="Liu X.Y."/>
            <person name="Zhou J.W."/>
            <person name="Li R.Q."/>
            <person name="Yang K.Y."/>
            <person name="Li J."/>
            <person name="Li M."/>
            <person name="Law P.T.W."/>
            <person name="Wu Y.L."/>
            <person name="Cai Z.L."/>
            <person name="Qin H."/>
            <person name="Bao Y."/>
            <person name="Leung R.K.K."/>
            <person name="Ng P.K.S."/>
            <person name="Zou J."/>
            <person name="Zhong X.J."/>
            <person name="Ran P.X."/>
            <person name="Zhong N.S."/>
            <person name="Liu Z.G."/>
            <person name="Tsui S.K.W."/>
        </authorList>
    </citation>
    <scope>NUCLEOTIDE SEQUENCE</scope>
    <source>
        <strain evidence="1">Derf</strain>
        <tissue evidence="1">Whole organism</tissue>
    </source>
</reference>
<keyword evidence="2" id="KW-1185">Reference proteome</keyword>
<organism evidence="1 2">
    <name type="scientific">Dermatophagoides farinae</name>
    <name type="common">American house dust mite</name>
    <dbReference type="NCBI Taxonomy" id="6954"/>
    <lineage>
        <taxon>Eukaryota</taxon>
        <taxon>Metazoa</taxon>
        <taxon>Ecdysozoa</taxon>
        <taxon>Arthropoda</taxon>
        <taxon>Chelicerata</taxon>
        <taxon>Arachnida</taxon>
        <taxon>Acari</taxon>
        <taxon>Acariformes</taxon>
        <taxon>Sarcoptiformes</taxon>
        <taxon>Astigmata</taxon>
        <taxon>Psoroptidia</taxon>
        <taxon>Analgoidea</taxon>
        <taxon>Pyroglyphidae</taxon>
        <taxon>Dermatophagoidinae</taxon>
        <taxon>Dermatophagoides</taxon>
    </lineage>
</organism>
<gene>
    <name evidence="1" type="ORF">DERF_001460</name>
</gene>
<evidence type="ECO:0000313" key="1">
    <source>
        <dbReference type="EMBL" id="KAH9527448.1"/>
    </source>
</evidence>
<dbReference type="EMBL" id="ASGP02000001">
    <property type="protein sequence ID" value="KAH9527448.1"/>
    <property type="molecule type" value="Genomic_DNA"/>
</dbReference>
<protein>
    <submittedName>
        <fullName evidence="1">Uncharacterized protein</fullName>
    </submittedName>
</protein>
<sequence length="62" mass="6987">MAYGYCCFFILFFFGLMSDQTLNIKRVACFVYTLVKIVITMVLGPGGGYFGPPFFAGNRYYG</sequence>